<dbReference type="RefSeq" id="WP_345512995.1">
    <property type="nucleotide sequence ID" value="NZ_BAAAXD010000019.1"/>
</dbReference>
<accession>A0ABV5RCF3</accession>
<organism evidence="3 4">
    <name type="scientific">Streptomyces yanii</name>
    <dbReference type="NCBI Taxonomy" id="78510"/>
    <lineage>
        <taxon>Bacteria</taxon>
        <taxon>Bacillati</taxon>
        <taxon>Actinomycetota</taxon>
        <taxon>Actinomycetes</taxon>
        <taxon>Kitasatosporales</taxon>
        <taxon>Streptomycetaceae</taxon>
        <taxon>Streptomyces</taxon>
    </lineage>
</organism>
<reference evidence="3 4" key="1">
    <citation type="submission" date="2024-09" db="EMBL/GenBank/DDBJ databases">
        <authorList>
            <person name="Sun Q."/>
            <person name="Mori K."/>
        </authorList>
    </citation>
    <scope>NUCLEOTIDE SEQUENCE [LARGE SCALE GENOMIC DNA]</scope>
    <source>
        <strain evidence="3 4">JCM 3331</strain>
    </source>
</reference>
<name>A0ABV5RCF3_9ACTN</name>
<comment type="caution">
    <text evidence="3">The sequence shown here is derived from an EMBL/GenBank/DDBJ whole genome shotgun (WGS) entry which is preliminary data.</text>
</comment>
<evidence type="ECO:0000313" key="4">
    <source>
        <dbReference type="Proteomes" id="UP001589710"/>
    </source>
</evidence>
<evidence type="ECO:0000313" key="3">
    <source>
        <dbReference type="EMBL" id="MFB9575001.1"/>
    </source>
</evidence>
<evidence type="ECO:0000256" key="1">
    <source>
        <dbReference type="SAM" id="MobiDB-lite"/>
    </source>
</evidence>
<sequence length="191" mass="21834">MASVDEDNDARPSDDRDLVDGQLPMTARQEHFSLAFTRMVAYVAGCAVKTHDTDYEGVDITITSSADYKRFWGAEFDLQLKCTTQQQYLADTHMAWPMKTKPYRKLIRPRRYTPAYLGVLLLPEDADKWLSVDEDRLITESRMYWQAASAFDEDDGTQLTKTVHLPRKNLFDGSQLLAIMRTIGDDEGGLR</sequence>
<dbReference type="Pfam" id="PF14280">
    <property type="entry name" value="DUF4365"/>
    <property type="match status" value="1"/>
</dbReference>
<dbReference type="InterPro" id="IPR025375">
    <property type="entry name" value="DUF4365"/>
</dbReference>
<evidence type="ECO:0000259" key="2">
    <source>
        <dbReference type="Pfam" id="PF14280"/>
    </source>
</evidence>
<proteinExistence type="predicted"/>
<protein>
    <submittedName>
        <fullName evidence="3">DUF4365 domain-containing protein</fullName>
    </submittedName>
</protein>
<feature type="compositionally biased region" description="Basic and acidic residues" evidence="1">
    <location>
        <begin position="9"/>
        <end position="19"/>
    </location>
</feature>
<gene>
    <name evidence="3" type="ORF">ACFFTL_22600</name>
</gene>
<feature type="domain" description="DUF4365" evidence="2">
    <location>
        <begin position="30"/>
        <end position="182"/>
    </location>
</feature>
<dbReference type="EMBL" id="JBHMCG010000097">
    <property type="protein sequence ID" value="MFB9575001.1"/>
    <property type="molecule type" value="Genomic_DNA"/>
</dbReference>
<dbReference type="Proteomes" id="UP001589710">
    <property type="component" value="Unassembled WGS sequence"/>
</dbReference>
<feature type="region of interest" description="Disordered" evidence="1">
    <location>
        <begin position="1"/>
        <end position="22"/>
    </location>
</feature>
<keyword evidence="4" id="KW-1185">Reference proteome</keyword>